<evidence type="ECO:0000313" key="2">
    <source>
        <dbReference type="Proteomes" id="UP000008037"/>
    </source>
</evidence>
<reference evidence="1 2" key="1">
    <citation type="journal article" date="2012" name="Environ. Microbiol.">
        <title>The genome of the ammonia-oxidizing Candidatus Nitrososphaera gargensis: insights into metabolic versatility and environmental adaptations.</title>
        <authorList>
            <person name="Spang A."/>
            <person name="Poehlein A."/>
            <person name="Offre P."/>
            <person name="Zumbragel S."/>
            <person name="Haider S."/>
            <person name="Rychlik N."/>
            <person name="Nowka B."/>
            <person name="Schmeisser C."/>
            <person name="Lebedeva E.V."/>
            <person name="Rattei T."/>
            <person name="Bohm C."/>
            <person name="Schmid M."/>
            <person name="Galushko A."/>
            <person name="Hatzenpichler R."/>
            <person name="Weinmaier T."/>
            <person name="Daniel R."/>
            <person name="Schleper C."/>
            <person name="Spieck E."/>
            <person name="Streit W."/>
            <person name="Wagner M."/>
        </authorList>
    </citation>
    <scope>NUCLEOTIDE SEQUENCE [LARGE SCALE GENOMIC DNA]</scope>
    <source>
        <strain evidence="2">Ga9.2</strain>
    </source>
</reference>
<dbReference type="HOGENOM" id="CLU_2985808_0_0_2"/>
<evidence type="ECO:0008006" key="3">
    <source>
        <dbReference type="Google" id="ProtNLM"/>
    </source>
</evidence>
<organism evidence="1 2">
    <name type="scientific">Nitrososphaera gargensis (strain Ga9.2)</name>
    <dbReference type="NCBI Taxonomy" id="1237085"/>
    <lineage>
        <taxon>Archaea</taxon>
        <taxon>Nitrososphaerota</taxon>
        <taxon>Nitrososphaeria</taxon>
        <taxon>Nitrososphaerales</taxon>
        <taxon>Nitrososphaeraceae</taxon>
        <taxon>Nitrososphaera</taxon>
    </lineage>
</organism>
<dbReference type="STRING" id="1237085.Ngar_c32940"/>
<accession>K0INZ0</accession>
<protein>
    <recommendedName>
        <fullName evidence="3">Glyoxalase/bleomycin resistance protein/dioxygenase</fullName>
    </recommendedName>
</protein>
<dbReference type="RefSeq" id="WP_015020742.1">
    <property type="nucleotide sequence ID" value="NC_018719.1"/>
</dbReference>
<dbReference type="InterPro" id="IPR029068">
    <property type="entry name" value="Glyas_Bleomycin-R_OHBP_Dase"/>
</dbReference>
<keyword evidence="2" id="KW-1185">Reference proteome</keyword>
<dbReference type="GeneID" id="58787811"/>
<sequence length="57" mass="6392">MSIYHISAVTLKVRDIKKSFNFYSKLPGFKLVYGGGAIDRFTTSEIGGSNMYLNLEL</sequence>
<dbReference type="KEGG" id="nga:Ngar_c32940"/>
<dbReference type="InParanoid" id="K0INZ0"/>
<gene>
    <name evidence="1" type="ordered locus">Ngar_c32940</name>
</gene>
<dbReference type="Gene3D" id="3.10.180.10">
    <property type="entry name" value="2,3-Dihydroxybiphenyl 1,2-Dioxygenase, domain 1"/>
    <property type="match status" value="1"/>
</dbReference>
<dbReference type="OrthoDB" id="11014at2157"/>
<dbReference type="AlphaFoldDB" id="K0INZ0"/>
<dbReference type="BioCyc" id="CNIT1237085:G1324-3294-MONOMER"/>
<name>K0INZ0_NITGG</name>
<proteinExistence type="predicted"/>
<dbReference type="SUPFAM" id="SSF54593">
    <property type="entry name" value="Glyoxalase/Bleomycin resistance protein/Dihydroxybiphenyl dioxygenase"/>
    <property type="match status" value="1"/>
</dbReference>
<dbReference type="Proteomes" id="UP000008037">
    <property type="component" value="Chromosome"/>
</dbReference>
<dbReference type="EMBL" id="CP002408">
    <property type="protein sequence ID" value="AFU60209.1"/>
    <property type="molecule type" value="Genomic_DNA"/>
</dbReference>
<evidence type="ECO:0000313" key="1">
    <source>
        <dbReference type="EMBL" id="AFU60209.1"/>
    </source>
</evidence>